<dbReference type="InterPro" id="IPR019300">
    <property type="entry name" value="CooT"/>
</dbReference>
<keyword evidence="2" id="KW-1185">Reference proteome</keyword>
<accession>F3ZYA7</accession>
<gene>
    <name evidence="1" type="ordered locus">Mahau_0416</name>
</gene>
<dbReference type="EMBL" id="CP002360">
    <property type="protein sequence ID" value="AEE95632.1"/>
    <property type="molecule type" value="Genomic_DNA"/>
</dbReference>
<protein>
    <submittedName>
        <fullName evidence="1">RNA-binding protein, predicted</fullName>
    </submittedName>
</protein>
<reference evidence="1 2" key="2">
    <citation type="journal article" date="2011" name="Stand. Genomic Sci.">
        <title>Complete genome sequence of Mahella australiensis type strain (50-1 BON).</title>
        <authorList>
            <person name="Sikorski J."/>
            <person name="Teshima H."/>
            <person name="Nolan M."/>
            <person name="Lucas S."/>
            <person name="Hammon N."/>
            <person name="Deshpande S."/>
            <person name="Cheng J.F."/>
            <person name="Pitluck S."/>
            <person name="Liolios K."/>
            <person name="Pagani I."/>
            <person name="Ivanova N."/>
            <person name="Huntemann M."/>
            <person name="Mavromatis K."/>
            <person name="Ovchinikova G."/>
            <person name="Pati A."/>
            <person name="Tapia R."/>
            <person name="Han C."/>
            <person name="Goodwin L."/>
            <person name="Chen A."/>
            <person name="Palaniappan K."/>
            <person name="Land M."/>
            <person name="Hauser L."/>
            <person name="Ngatchou-Djao O.D."/>
            <person name="Rohde M."/>
            <person name="Pukall R."/>
            <person name="Spring S."/>
            <person name="Abt B."/>
            <person name="Goker M."/>
            <person name="Detter J.C."/>
            <person name="Woyke T."/>
            <person name="Bristow J."/>
            <person name="Markowitz V."/>
            <person name="Hugenholtz P."/>
            <person name="Eisen J.A."/>
            <person name="Kyrpides N.C."/>
            <person name="Klenk H.P."/>
            <person name="Lapidus A."/>
        </authorList>
    </citation>
    <scope>NUCLEOTIDE SEQUENCE [LARGE SCALE GENOMIC DNA]</scope>
    <source>
        <strain evidence="2">DSM 15567 / CIP 107919 / 50-1 BON</strain>
    </source>
</reference>
<dbReference type="Proteomes" id="UP000008457">
    <property type="component" value="Chromosome"/>
</dbReference>
<sequence>MIVCEADVYILEDGEEMLFIKSADTITPYDDRLIIKDIFGHKEIIKARIKELRLVDHQIIIEKI</sequence>
<evidence type="ECO:0000313" key="1">
    <source>
        <dbReference type="EMBL" id="AEE95632.1"/>
    </source>
</evidence>
<organism evidence="1 2">
    <name type="scientific">Mahella australiensis (strain DSM 15567 / CIP 107919 / 50-1 BON)</name>
    <dbReference type="NCBI Taxonomy" id="697281"/>
    <lineage>
        <taxon>Bacteria</taxon>
        <taxon>Bacillati</taxon>
        <taxon>Bacillota</taxon>
        <taxon>Clostridia</taxon>
        <taxon>Thermoanaerobacterales</taxon>
        <taxon>Thermoanaerobacterales Family IV. Incertae Sedis</taxon>
        <taxon>Mahella</taxon>
    </lineage>
</organism>
<dbReference type="KEGG" id="mas:Mahau_0416"/>
<reference evidence="2" key="1">
    <citation type="submission" date="2010-11" db="EMBL/GenBank/DDBJ databases">
        <title>The complete genome of Mahella australiensis DSM 15567.</title>
        <authorList>
            <consortium name="US DOE Joint Genome Institute (JGI-PGF)"/>
            <person name="Lucas S."/>
            <person name="Copeland A."/>
            <person name="Lapidus A."/>
            <person name="Bruce D."/>
            <person name="Goodwin L."/>
            <person name="Pitluck S."/>
            <person name="Kyrpides N."/>
            <person name="Mavromatis K."/>
            <person name="Pagani I."/>
            <person name="Ivanova N."/>
            <person name="Teshima H."/>
            <person name="Brettin T."/>
            <person name="Detter J.C."/>
            <person name="Han C."/>
            <person name="Tapia R."/>
            <person name="Land M."/>
            <person name="Hauser L."/>
            <person name="Markowitz V."/>
            <person name="Cheng J.-F."/>
            <person name="Hugenholtz P."/>
            <person name="Woyke T."/>
            <person name="Wu D."/>
            <person name="Spring S."/>
            <person name="Pukall R."/>
            <person name="Steenblock K."/>
            <person name="Schneider S."/>
            <person name="Klenk H.-P."/>
            <person name="Eisen J.A."/>
        </authorList>
    </citation>
    <scope>NUCLEOTIDE SEQUENCE [LARGE SCALE GENOMIC DNA]</scope>
    <source>
        <strain evidence="2">DSM 15567 / CIP 107919 / 50-1 BON</strain>
    </source>
</reference>
<dbReference type="STRING" id="697281.Mahau_0416"/>
<dbReference type="Pfam" id="PF10133">
    <property type="entry name" value="CooT"/>
    <property type="match status" value="1"/>
</dbReference>
<name>F3ZYA7_MAHA5</name>
<dbReference type="eggNOG" id="COG1532">
    <property type="taxonomic scope" value="Bacteria"/>
</dbReference>
<proteinExistence type="predicted"/>
<dbReference type="RefSeq" id="WP_013780065.1">
    <property type="nucleotide sequence ID" value="NC_015520.1"/>
</dbReference>
<dbReference type="HOGENOM" id="CLU_200895_0_0_9"/>
<evidence type="ECO:0000313" key="2">
    <source>
        <dbReference type="Proteomes" id="UP000008457"/>
    </source>
</evidence>
<dbReference type="AlphaFoldDB" id="F3ZYA7"/>